<dbReference type="Proteomes" id="UP000567885">
    <property type="component" value="Unassembled WGS sequence"/>
</dbReference>
<dbReference type="EMBL" id="JAAGWQ010000100">
    <property type="protein sequence ID" value="KAF5667607.1"/>
    <property type="molecule type" value="Genomic_DNA"/>
</dbReference>
<reference evidence="2 3" key="1">
    <citation type="submission" date="2020-05" db="EMBL/GenBank/DDBJ databases">
        <title>Identification and distribution of gene clusters putatively required for synthesis of sphingolipid metabolism inhibitors in phylogenetically diverse species of the filamentous fungus Fusarium.</title>
        <authorList>
            <person name="Kim H.-S."/>
            <person name="Busman M."/>
            <person name="Brown D.W."/>
            <person name="Divon H."/>
            <person name="Uhlig S."/>
            <person name="Proctor R.H."/>
        </authorList>
    </citation>
    <scope>NUCLEOTIDE SEQUENCE [LARGE SCALE GENOMIC DNA]</scope>
    <source>
        <strain evidence="2 3">NRRL 20693</strain>
    </source>
</reference>
<protein>
    <submittedName>
        <fullName evidence="2">Uncharacterized protein</fullName>
    </submittedName>
</protein>
<feature type="region of interest" description="Disordered" evidence="1">
    <location>
        <begin position="215"/>
        <end position="244"/>
    </location>
</feature>
<evidence type="ECO:0000256" key="1">
    <source>
        <dbReference type="SAM" id="MobiDB-lite"/>
    </source>
</evidence>
<gene>
    <name evidence="2" type="ORF">FHETE_5665</name>
</gene>
<accession>A0A8H5WLS8</accession>
<proteinExistence type="predicted"/>
<evidence type="ECO:0000313" key="3">
    <source>
        <dbReference type="Proteomes" id="UP000567885"/>
    </source>
</evidence>
<comment type="caution">
    <text evidence="2">The sequence shown here is derived from an EMBL/GenBank/DDBJ whole genome shotgun (WGS) entry which is preliminary data.</text>
</comment>
<evidence type="ECO:0000313" key="2">
    <source>
        <dbReference type="EMBL" id="KAF5667607.1"/>
    </source>
</evidence>
<dbReference type="OrthoDB" id="409136at2759"/>
<sequence>MDDLAQDINGFISEHNARRGMQVTRDAFPAMHPTYYAPSLMFSDQSANGPPTQSIDMSTASSSTLMSSCFDSHRPVAPRTASVLTEPPVYPPLVCEFIGLGGCNEVFDSFNDEAGWIAHISDVHLRNIFPAVCICWFCDRTFKAQSYSQADAEACYRKRMHHIAKHIRNDVPRGQMRPDFFFLNHVHDYGLIDEEMFQRARVYHEAPQIPNLYPAGWRPEYQDQRPTQLETSRSRHRDSQRYHY</sequence>
<name>A0A8H5WLS8_FUSHE</name>
<keyword evidence="3" id="KW-1185">Reference proteome</keyword>
<dbReference type="AlphaFoldDB" id="A0A8H5WLS8"/>
<organism evidence="2 3">
    <name type="scientific">Fusarium heterosporum</name>
    <dbReference type="NCBI Taxonomy" id="42747"/>
    <lineage>
        <taxon>Eukaryota</taxon>
        <taxon>Fungi</taxon>
        <taxon>Dikarya</taxon>
        <taxon>Ascomycota</taxon>
        <taxon>Pezizomycotina</taxon>
        <taxon>Sordariomycetes</taxon>
        <taxon>Hypocreomycetidae</taxon>
        <taxon>Hypocreales</taxon>
        <taxon>Nectriaceae</taxon>
        <taxon>Fusarium</taxon>
        <taxon>Fusarium heterosporum species complex</taxon>
    </lineage>
</organism>